<reference evidence="2 3" key="1">
    <citation type="submission" date="2016-06" db="EMBL/GenBank/DDBJ databases">
        <authorList>
            <person name="Kjaerup R.B."/>
            <person name="Dalgaard T.S."/>
            <person name="Juul-Madsen H.R."/>
        </authorList>
    </citation>
    <scope>NUCLEOTIDE SEQUENCE [LARGE SCALE GENOMIC DNA]</scope>
    <source>
        <strain evidence="2 3">CECT 8886</strain>
    </source>
</reference>
<feature type="region of interest" description="Disordered" evidence="1">
    <location>
        <begin position="27"/>
        <end position="63"/>
    </location>
</feature>
<dbReference type="EMBL" id="FLOB01000001">
    <property type="protein sequence ID" value="SBS25314.1"/>
    <property type="molecule type" value="Genomic_DNA"/>
</dbReference>
<evidence type="ECO:0000256" key="1">
    <source>
        <dbReference type="SAM" id="MobiDB-lite"/>
    </source>
</evidence>
<evidence type="ECO:0000313" key="3">
    <source>
        <dbReference type="Proteomes" id="UP000092544"/>
    </source>
</evidence>
<dbReference type="RefSeq" id="WP_139063063.1">
    <property type="nucleotide sequence ID" value="NZ_FLOB01000001.1"/>
</dbReference>
<feature type="compositionally biased region" description="Basic and acidic residues" evidence="1">
    <location>
        <begin position="41"/>
        <end position="50"/>
    </location>
</feature>
<dbReference type="OrthoDB" id="6107676at2"/>
<evidence type="ECO:0000313" key="2">
    <source>
        <dbReference type="EMBL" id="SBS25314.1"/>
    </source>
</evidence>
<keyword evidence="3" id="KW-1185">Reference proteome</keyword>
<dbReference type="AlphaFoldDB" id="A0A1A8T0E5"/>
<sequence length="63" mass="7896">MWTLLLWLNQKIIKWYKDQKEKRKDKEIYRKEQNIQQSSRHLPDFVKRDMGLPPYNSNRHDLP</sequence>
<proteinExistence type="predicted"/>
<gene>
    <name evidence="2" type="ORF">MSP8886_00239</name>
</gene>
<name>A0A1A8T0E5_9GAMM</name>
<protein>
    <submittedName>
        <fullName evidence="2">Uncharacterized protein</fullName>
    </submittedName>
</protein>
<organism evidence="2 3">
    <name type="scientific">Marinomonas spartinae</name>
    <dbReference type="NCBI Taxonomy" id="1792290"/>
    <lineage>
        <taxon>Bacteria</taxon>
        <taxon>Pseudomonadati</taxon>
        <taxon>Pseudomonadota</taxon>
        <taxon>Gammaproteobacteria</taxon>
        <taxon>Oceanospirillales</taxon>
        <taxon>Oceanospirillaceae</taxon>
        <taxon>Marinomonas</taxon>
    </lineage>
</organism>
<dbReference type="Proteomes" id="UP000092544">
    <property type="component" value="Unassembled WGS sequence"/>
</dbReference>
<accession>A0A1A8T0E5</accession>